<evidence type="ECO:0000313" key="4">
    <source>
        <dbReference type="Proteomes" id="UP000260991"/>
    </source>
</evidence>
<dbReference type="EMBL" id="PRLF01000029">
    <property type="protein sequence ID" value="RAW63312.1"/>
    <property type="molecule type" value="Genomic_DNA"/>
</dbReference>
<sequence length="334" mass="38740">MNENLFRPQFDTLKLSDKLWLMQTLATRYNLTFKELYAFSRWRQSCTTGLFEKGGREFVFVPGDTVILGWEGFIQGMDKANQEELADIFAEIEYEGTAEEFLRQGMTPVRQMTIGPMFVGRKLEEIGWESVPMNDPRITAHPEWLENLQRWAGQDSQSFEIHETVRFERNADSWRAWLCHPMTYPEFQRSLLWELAASLPTPDEWAYLCGGGCRTLFPWGDGLDYKMKLHHFEREEEQGKSYDIEQANFFGLSIAYDPYKRELVDGKTLTTCGGDGGCNICGGMGPLLGYLPCSPHCKPEVREDNEIHNDYDFFRPVIRVQTSGWRMVIDRAQE</sequence>
<evidence type="ECO:0000313" key="3">
    <source>
        <dbReference type="Proteomes" id="UP000250550"/>
    </source>
</evidence>
<protein>
    <recommendedName>
        <fullName evidence="5">Sulfatase-modifying factor enzyme domain-containing protein</fullName>
    </recommendedName>
</protein>
<dbReference type="Proteomes" id="UP000250550">
    <property type="component" value="Unassembled WGS sequence"/>
</dbReference>
<evidence type="ECO:0000313" key="2">
    <source>
        <dbReference type="EMBL" id="RGB84282.1"/>
    </source>
</evidence>
<dbReference type="AlphaFoldDB" id="A0A329UPP1"/>
<dbReference type="EMBL" id="QVER01000035">
    <property type="protein sequence ID" value="RGB84282.1"/>
    <property type="molecule type" value="Genomic_DNA"/>
</dbReference>
<dbReference type="RefSeq" id="WP_015565831.1">
    <property type="nucleotide sequence ID" value="NZ_CP065377.1"/>
</dbReference>
<organism evidence="1 3">
    <name type="scientific">Faecalibacterium prausnitzii</name>
    <dbReference type="NCBI Taxonomy" id="853"/>
    <lineage>
        <taxon>Bacteria</taxon>
        <taxon>Bacillati</taxon>
        <taxon>Bacillota</taxon>
        <taxon>Clostridia</taxon>
        <taxon>Eubacteriales</taxon>
        <taxon>Oscillospiraceae</taxon>
        <taxon>Faecalibacterium</taxon>
    </lineage>
</organism>
<accession>A0A329UPP1</accession>
<proteinExistence type="predicted"/>
<dbReference type="SUPFAM" id="SSF56436">
    <property type="entry name" value="C-type lectin-like"/>
    <property type="match status" value="1"/>
</dbReference>
<gene>
    <name evidence="1" type="ORF">C4N21_13605</name>
    <name evidence="2" type="ORF">DWZ46_14490</name>
</gene>
<evidence type="ECO:0000313" key="1">
    <source>
        <dbReference type="EMBL" id="RAW63312.1"/>
    </source>
</evidence>
<evidence type="ECO:0008006" key="5">
    <source>
        <dbReference type="Google" id="ProtNLM"/>
    </source>
</evidence>
<comment type="caution">
    <text evidence="1">The sequence shown here is derived from an EMBL/GenBank/DDBJ whole genome shotgun (WGS) entry which is preliminary data.</text>
</comment>
<dbReference type="InterPro" id="IPR016187">
    <property type="entry name" value="CTDL_fold"/>
</dbReference>
<dbReference type="Proteomes" id="UP000260991">
    <property type="component" value="Unassembled WGS sequence"/>
</dbReference>
<reference evidence="1 3" key="1">
    <citation type="submission" date="2018-02" db="EMBL/GenBank/DDBJ databases">
        <title>Complete genome sequencing of Faecalibacterium prausnitzii strains isolated from the human gut.</title>
        <authorList>
            <person name="Fitzgerald B.C."/>
            <person name="Shkoporov A.N."/>
            <person name="Ross P.R."/>
            <person name="Hill C."/>
        </authorList>
    </citation>
    <scope>NUCLEOTIDE SEQUENCE [LARGE SCALE GENOMIC DNA]</scope>
    <source>
        <strain evidence="1 3">APC924/119</strain>
    </source>
</reference>
<name>A0A329UPP1_9FIRM</name>
<reference evidence="2 4" key="2">
    <citation type="submission" date="2018-08" db="EMBL/GenBank/DDBJ databases">
        <title>A genome reference for cultivated species of the human gut microbiota.</title>
        <authorList>
            <person name="Zou Y."/>
            <person name="Xue W."/>
            <person name="Luo G."/>
        </authorList>
    </citation>
    <scope>NUCLEOTIDE SEQUENCE [LARGE SCALE GENOMIC DNA]</scope>
    <source>
        <strain evidence="2 4">AF32-8AC</strain>
    </source>
</reference>